<evidence type="ECO:0000256" key="1">
    <source>
        <dbReference type="ARBA" id="ARBA00004141"/>
    </source>
</evidence>
<feature type="region of interest" description="Disordered" evidence="11">
    <location>
        <begin position="224"/>
        <end position="245"/>
    </location>
</feature>
<dbReference type="NCBIfam" id="NF004481">
    <property type="entry name" value="PRK05815.2-3"/>
    <property type="match status" value="1"/>
</dbReference>
<keyword evidence="5 12" id="KW-0812">Transmembrane</keyword>
<proteinExistence type="inferred from homology"/>
<dbReference type="GO" id="GO:0045259">
    <property type="term" value="C:proton-transporting ATP synthase complex"/>
    <property type="evidence" value="ECO:0007669"/>
    <property type="project" value="UniProtKB-KW"/>
</dbReference>
<comment type="similarity">
    <text evidence="2">Belongs to the ATPase A chain family.</text>
</comment>
<dbReference type="Gene3D" id="1.20.120.220">
    <property type="entry name" value="ATP synthase, F0 complex, subunit A"/>
    <property type="match status" value="1"/>
</dbReference>
<keyword evidence="10" id="KW-0066">ATP synthesis</keyword>
<reference evidence="13" key="1">
    <citation type="journal article" date="2014" name="Front. Microbiol.">
        <title>High frequency of phylogenetically diverse reductive dehalogenase-homologous genes in deep subseafloor sedimentary metagenomes.</title>
        <authorList>
            <person name="Kawai M."/>
            <person name="Futagami T."/>
            <person name="Toyoda A."/>
            <person name="Takaki Y."/>
            <person name="Nishi S."/>
            <person name="Hori S."/>
            <person name="Arai W."/>
            <person name="Tsubouchi T."/>
            <person name="Morono Y."/>
            <person name="Uchiyama I."/>
            <person name="Ito T."/>
            <person name="Fujiyama A."/>
            <person name="Inagaki F."/>
            <person name="Takami H."/>
        </authorList>
    </citation>
    <scope>NUCLEOTIDE SEQUENCE</scope>
    <source>
        <strain evidence="13">Expedition CK06-06</strain>
    </source>
</reference>
<dbReference type="HAMAP" id="MF_01393">
    <property type="entry name" value="ATP_synth_a_bact"/>
    <property type="match status" value="1"/>
</dbReference>
<sequence length="245" mass="26604">MIALAFSPDEIVFYEWGFFKLNATIVYTWVVMAVLVVGSWLVTRRLSSGPKVSRWQNLLEVVVNFLRNEIRGLSQQNPDLYLPFIGTLFLFIAVSNILDVVPGFTAPTGSLSTTVALAICVFVAVPIYGVANQGVGSYLKNYIKPSPFMLPFNIIGELSRTLALAVRLFGNVMSGTKVATIMVSLVPLVVPTVMQALGLLIGLIQAYIFAVLAMVYIAAGMRRREAPPQGSPDVPSETATEKGSI</sequence>
<evidence type="ECO:0000256" key="3">
    <source>
        <dbReference type="ARBA" id="ARBA00022448"/>
    </source>
</evidence>
<accession>X0SK08</accession>
<dbReference type="InterPro" id="IPR045082">
    <property type="entry name" value="ATP_syn_F0_a_bact/chloroplast"/>
</dbReference>
<dbReference type="GO" id="GO:0042777">
    <property type="term" value="P:proton motive force-driven plasma membrane ATP synthesis"/>
    <property type="evidence" value="ECO:0007669"/>
    <property type="project" value="TreeGrafter"/>
</dbReference>
<name>X0SK08_9ZZZZ</name>
<dbReference type="InterPro" id="IPR000568">
    <property type="entry name" value="ATP_synth_F0_asu"/>
</dbReference>
<dbReference type="InterPro" id="IPR017692">
    <property type="entry name" value="Alt_ATP_synth_F0_Asu"/>
</dbReference>
<evidence type="ECO:0000256" key="6">
    <source>
        <dbReference type="ARBA" id="ARBA00022781"/>
    </source>
</evidence>
<feature type="transmembrane region" description="Helical" evidence="12">
    <location>
        <begin position="24"/>
        <end position="43"/>
    </location>
</feature>
<feature type="transmembrane region" description="Helical" evidence="12">
    <location>
        <begin position="110"/>
        <end position="131"/>
    </location>
</feature>
<dbReference type="PANTHER" id="PTHR42823">
    <property type="entry name" value="ATP SYNTHASE SUBUNIT A, CHLOROPLASTIC"/>
    <property type="match status" value="1"/>
</dbReference>
<evidence type="ECO:0000256" key="5">
    <source>
        <dbReference type="ARBA" id="ARBA00022692"/>
    </source>
</evidence>
<organism evidence="13">
    <name type="scientific">marine sediment metagenome</name>
    <dbReference type="NCBI Taxonomy" id="412755"/>
    <lineage>
        <taxon>unclassified sequences</taxon>
        <taxon>metagenomes</taxon>
        <taxon>ecological metagenomes</taxon>
    </lineage>
</organism>
<dbReference type="InterPro" id="IPR023011">
    <property type="entry name" value="ATP_synth_F0_asu_AS"/>
</dbReference>
<keyword evidence="3" id="KW-0813">Transport</keyword>
<protein>
    <recommendedName>
        <fullName evidence="14">ATP synthase subunit a</fullName>
    </recommendedName>
</protein>
<dbReference type="PANTHER" id="PTHR42823:SF3">
    <property type="entry name" value="ATP SYNTHASE SUBUNIT A, CHLOROPLASTIC"/>
    <property type="match status" value="1"/>
</dbReference>
<dbReference type="PROSITE" id="PS00449">
    <property type="entry name" value="ATPASE_A"/>
    <property type="match status" value="1"/>
</dbReference>
<keyword evidence="8" id="KW-0406">Ion transport</keyword>
<evidence type="ECO:0000256" key="8">
    <source>
        <dbReference type="ARBA" id="ARBA00023065"/>
    </source>
</evidence>
<evidence type="ECO:0000256" key="12">
    <source>
        <dbReference type="SAM" id="Phobius"/>
    </source>
</evidence>
<dbReference type="GO" id="GO:0046933">
    <property type="term" value="F:proton-transporting ATP synthase activity, rotational mechanism"/>
    <property type="evidence" value="ECO:0007669"/>
    <property type="project" value="TreeGrafter"/>
</dbReference>
<evidence type="ECO:0000256" key="7">
    <source>
        <dbReference type="ARBA" id="ARBA00022989"/>
    </source>
</evidence>
<keyword evidence="7 12" id="KW-1133">Transmembrane helix</keyword>
<comment type="subcellular location">
    <subcellularLocation>
        <location evidence="1">Membrane</location>
        <topology evidence="1">Multi-pass membrane protein</topology>
    </subcellularLocation>
</comment>
<evidence type="ECO:0000313" key="13">
    <source>
        <dbReference type="EMBL" id="GAF81349.1"/>
    </source>
</evidence>
<dbReference type="AlphaFoldDB" id="X0SK08"/>
<comment type="caution">
    <text evidence="13">The sequence shown here is derived from an EMBL/GenBank/DDBJ whole genome shotgun (WGS) entry which is preliminary data.</text>
</comment>
<keyword evidence="6" id="KW-0375">Hydrogen ion transport</keyword>
<evidence type="ECO:0000256" key="10">
    <source>
        <dbReference type="ARBA" id="ARBA00023310"/>
    </source>
</evidence>
<evidence type="ECO:0000256" key="4">
    <source>
        <dbReference type="ARBA" id="ARBA00022547"/>
    </source>
</evidence>
<dbReference type="NCBIfam" id="TIGR01131">
    <property type="entry name" value="ATP_synt_6_or_A"/>
    <property type="match status" value="1"/>
</dbReference>
<dbReference type="CDD" id="cd00310">
    <property type="entry name" value="ATP-synt_Fo_a_6"/>
    <property type="match status" value="1"/>
</dbReference>
<keyword evidence="4" id="KW-0138">CF(0)</keyword>
<feature type="transmembrane region" description="Helical" evidence="12">
    <location>
        <begin position="168"/>
        <end position="190"/>
    </location>
</feature>
<dbReference type="SUPFAM" id="SSF81336">
    <property type="entry name" value="F1F0 ATP synthase subunit A"/>
    <property type="match status" value="1"/>
</dbReference>
<feature type="transmembrane region" description="Helical" evidence="12">
    <location>
        <begin position="80"/>
        <end position="98"/>
    </location>
</feature>
<feature type="transmembrane region" description="Helical" evidence="12">
    <location>
        <begin position="196"/>
        <end position="219"/>
    </location>
</feature>
<dbReference type="EMBL" id="BARS01004640">
    <property type="protein sequence ID" value="GAF81349.1"/>
    <property type="molecule type" value="Genomic_DNA"/>
</dbReference>
<dbReference type="PRINTS" id="PR00123">
    <property type="entry name" value="ATPASEA"/>
</dbReference>
<keyword evidence="9 12" id="KW-0472">Membrane</keyword>
<evidence type="ECO:0008006" key="14">
    <source>
        <dbReference type="Google" id="ProtNLM"/>
    </source>
</evidence>
<dbReference type="InterPro" id="IPR035908">
    <property type="entry name" value="F0_ATP_A_sf"/>
</dbReference>
<evidence type="ECO:0000256" key="9">
    <source>
        <dbReference type="ARBA" id="ARBA00023136"/>
    </source>
</evidence>
<dbReference type="NCBIfam" id="TIGR03306">
    <property type="entry name" value="altF1_A"/>
    <property type="match status" value="1"/>
</dbReference>
<evidence type="ECO:0000256" key="11">
    <source>
        <dbReference type="SAM" id="MobiDB-lite"/>
    </source>
</evidence>
<dbReference type="GO" id="GO:0005886">
    <property type="term" value="C:plasma membrane"/>
    <property type="evidence" value="ECO:0007669"/>
    <property type="project" value="TreeGrafter"/>
</dbReference>
<gene>
    <name evidence="13" type="ORF">S01H1_09077</name>
</gene>
<evidence type="ECO:0000256" key="2">
    <source>
        <dbReference type="ARBA" id="ARBA00006810"/>
    </source>
</evidence>
<dbReference type="Pfam" id="PF00119">
    <property type="entry name" value="ATP-synt_A"/>
    <property type="match status" value="1"/>
</dbReference>